<keyword evidence="5 9" id="KW-0798">TonB box</keyword>
<keyword evidence="6 8" id="KW-0472">Membrane</keyword>
<dbReference type="SUPFAM" id="SSF49464">
    <property type="entry name" value="Carboxypeptidase regulatory domain-like"/>
    <property type="match status" value="1"/>
</dbReference>
<dbReference type="Pfam" id="PF00593">
    <property type="entry name" value="TonB_dep_Rec_b-barrel"/>
    <property type="match status" value="1"/>
</dbReference>
<keyword evidence="3 8" id="KW-1134">Transmembrane beta strand</keyword>
<name>A0A4U0H1N7_9SPHI</name>
<keyword evidence="7 8" id="KW-0998">Cell outer membrane</keyword>
<organism evidence="14 15">
    <name type="scientific">Sphingobacterium alkalisoli</name>
    <dbReference type="NCBI Taxonomy" id="1874115"/>
    <lineage>
        <taxon>Bacteria</taxon>
        <taxon>Pseudomonadati</taxon>
        <taxon>Bacteroidota</taxon>
        <taxon>Sphingobacteriia</taxon>
        <taxon>Sphingobacteriales</taxon>
        <taxon>Sphingobacteriaceae</taxon>
        <taxon>Sphingobacterium</taxon>
    </lineage>
</organism>
<dbReference type="NCBIfam" id="TIGR04057">
    <property type="entry name" value="SusC_RagA_signa"/>
    <property type="match status" value="1"/>
</dbReference>
<dbReference type="Pfam" id="PF07715">
    <property type="entry name" value="Plug"/>
    <property type="match status" value="1"/>
</dbReference>
<evidence type="ECO:0000259" key="12">
    <source>
        <dbReference type="Pfam" id="PF00593"/>
    </source>
</evidence>
<evidence type="ECO:0000256" key="5">
    <source>
        <dbReference type="ARBA" id="ARBA00023077"/>
    </source>
</evidence>
<dbReference type="EMBL" id="SUKA01000003">
    <property type="protein sequence ID" value="TJY65511.1"/>
    <property type="molecule type" value="Genomic_DNA"/>
</dbReference>
<proteinExistence type="inferred from homology"/>
<evidence type="ECO:0000256" key="3">
    <source>
        <dbReference type="ARBA" id="ARBA00022452"/>
    </source>
</evidence>
<protein>
    <submittedName>
        <fullName evidence="14">SusC/RagA family TonB-linked outer membrane protein</fullName>
    </submittedName>
</protein>
<comment type="subcellular location">
    <subcellularLocation>
        <location evidence="1 8">Cell outer membrane</location>
        <topology evidence="1 8">Multi-pass membrane protein</topology>
    </subcellularLocation>
</comment>
<dbReference type="NCBIfam" id="TIGR04056">
    <property type="entry name" value="OMP_RagA_SusC"/>
    <property type="match status" value="1"/>
</dbReference>
<keyword evidence="2 8" id="KW-0813">Transport</keyword>
<dbReference type="InterPro" id="IPR036942">
    <property type="entry name" value="Beta-barrel_TonB_sf"/>
</dbReference>
<evidence type="ECO:0000256" key="6">
    <source>
        <dbReference type="ARBA" id="ARBA00023136"/>
    </source>
</evidence>
<evidence type="ECO:0000259" key="13">
    <source>
        <dbReference type="Pfam" id="PF07715"/>
    </source>
</evidence>
<keyword evidence="4 8" id="KW-0812">Transmembrane</keyword>
<dbReference type="Gene3D" id="2.40.170.20">
    <property type="entry name" value="TonB-dependent receptor, beta-barrel domain"/>
    <property type="match status" value="1"/>
</dbReference>
<dbReference type="AlphaFoldDB" id="A0A4U0H1N7"/>
<dbReference type="GO" id="GO:0009279">
    <property type="term" value="C:cell outer membrane"/>
    <property type="evidence" value="ECO:0007669"/>
    <property type="project" value="UniProtKB-SubCell"/>
</dbReference>
<evidence type="ECO:0000256" key="1">
    <source>
        <dbReference type="ARBA" id="ARBA00004571"/>
    </source>
</evidence>
<evidence type="ECO:0000256" key="8">
    <source>
        <dbReference type="PROSITE-ProRule" id="PRU01360"/>
    </source>
</evidence>
<evidence type="ECO:0000313" key="15">
    <source>
        <dbReference type="Proteomes" id="UP000309872"/>
    </source>
</evidence>
<comment type="similarity">
    <text evidence="8 9">Belongs to the TonB-dependent receptor family.</text>
</comment>
<dbReference type="OrthoDB" id="9768177at2"/>
<feature type="region of interest" description="Disordered" evidence="10">
    <location>
        <begin position="121"/>
        <end position="148"/>
    </location>
</feature>
<evidence type="ECO:0000256" key="4">
    <source>
        <dbReference type="ARBA" id="ARBA00022692"/>
    </source>
</evidence>
<evidence type="ECO:0000256" key="11">
    <source>
        <dbReference type="SAM" id="SignalP"/>
    </source>
</evidence>
<feature type="domain" description="TonB-dependent receptor plug" evidence="13">
    <location>
        <begin position="226"/>
        <end position="347"/>
    </location>
</feature>
<dbReference type="Gene3D" id="2.60.40.1120">
    <property type="entry name" value="Carboxypeptidase-like, regulatory domain"/>
    <property type="match status" value="1"/>
</dbReference>
<dbReference type="Proteomes" id="UP000309872">
    <property type="component" value="Unassembled WGS sequence"/>
</dbReference>
<reference evidence="14 15" key="1">
    <citation type="submission" date="2019-04" db="EMBL/GenBank/DDBJ databases">
        <title>Sphingobacterium olei sp. nov., isolated from oil-contaminated soil.</title>
        <authorList>
            <person name="Liu B."/>
        </authorList>
    </citation>
    <scope>NUCLEOTIDE SEQUENCE [LARGE SCALE GENOMIC DNA]</scope>
    <source>
        <strain evidence="14 15">Y3L14</strain>
    </source>
</reference>
<feature type="chain" id="PRO_5020895820" evidence="11">
    <location>
        <begin position="32"/>
        <end position="1097"/>
    </location>
</feature>
<dbReference type="Gene3D" id="3.55.50.30">
    <property type="match status" value="1"/>
</dbReference>
<sequence length="1097" mass="121043">MHLFRKKCNRRLLMKISALAVLLTWFATMVAANSSAQNLAEIRASLPTESISLREAFKALEKQTNIRFTYVSGDVVKYKQTRTTRRSNNVEAILEDLLTNTDLAYRQVGKTVVIKKKKNVPASDEATEKPVEGVAQSARRGTVRNENGEPVRGATVRVKGTNIVMSTDQNGEFVLKTAGSVPLQVSYLGYQTQELTFSADGQEVLLSPDFGNLDAVTVIAYGTTSKRVSTGSTSSISSEEISRAPVNNALEALQGRIAGLDIGSANGLPGSSPNVRLRGLNSIAADNSPLYIVDGVPYFSESLNMFNGDNGAQSPIAGINPSDIERIDVLKDADATAIYGSRGANGVILITTKKGKAGRTAVNFNAYTGAGKVTNMVEMLSTQEYLELRREAFANSGETPEPTVPDLFEWDQNLDQNWQKKLMGGTAKLTEANASIGGGSESTSFLLTGTLRKETTVQPGDNGYNKGAGMLSVNHNTPDGKFSVSATANYTADFNDAMATDVSQYYNLPPNMPIYNEDGSFYWYNNTQNPYAFLERRHETRNKTLLASGIIRYSPITNLNISTTLGYNHTGLNQIQMYPSTSFNPLQGAGSSSYLGNGSYDSYSIEPQVSYLWDTSWGKLDVLAGATWQQGTREGTYFVGEGFTSDTQLNNINAAVSVRSNGFRYSKYRYQAGFARLTYNWLNKYIVNGTFRRDGSSRFGPDRRVGNFGSVGAAWVFSEEGFLKDKGSFLTFGKLRSSYGVTGNDQISDYGFMDTWSFNTYAYGGIAGLHPTRVANPLYSWETTRKLEFGLETGFLNNRLTLNVNRYYNESDNQLIEQKLSPQTGFSGYRANLPGIVQNRGWEFELTSVNIKNTNFEWNTSANLTIAKNKLVAYPGLESDNINKQYYAIGHPMDIVYGYQFTGVDSQTGVPQFADLSGDGELSQGLDDSYVIGSRSPKFFGGVNNTLRYKNLSLSFLLQFVKQEGEQLNFGYMAPAALGSMVNFDTSVRDRWREANDASDVPRAGVNSNDEAYAAYNTYYRHSDALWGDASYIRLKNVMINYDFTSLLPALKSQRISLYGQGQNLFTITNYDGFDPETKGRVMPPLKYYTVGLRFTY</sequence>
<dbReference type="InterPro" id="IPR008969">
    <property type="entry name" value="CarboxyPept-like_regulatory"/>
</dbReference>
<evidence type="ECO:0000256" key="10">
    <source>
        <dbReference type="SAM" id="MobiDB-lite"/>
    </source>
</evidence>
<dbReference type="InterPro" id="IPR023996">
    <property type="entry name" value="TonB-dep_OMP_SusC/RagA"/>
</dbReference>
<dbReference type="InterPro" id="IPR000531">
    <property type="entry name" value="Beta-barrel_TonB"/>
</dbReference>
<evidence type="ECO:0000313" key="14">
    <source>
        <dbReference type="EMBL" id="TJY65511.1"/>
    </source>
</evidence>
<gene>
    <name evidence="14" type="ORF">FAZ19_10245</name>
</gene>
<keyword evidence="11" id="KW-0732">Signal</keyword>
<feature type="domain" description="TonB-dependent receptor-like beta-barrel" evidence="12">
    <location>
        <begin position="520"/>
        <end position="1065"/>
    </location>
</feature>
<evidence type="ECO:0000256" key="7">
    <source>
        <dbReference type="ARBA" id="ARBA00023237"/>
    </source>
</evidence>
<evidence type="ECO:0000256" key="2">
    <source>
        <dbReference type="ARBA" id="ARBA00022448"/>
    </source>
</evidence>
<dbReference type="InterPro" id="IPR023997">
    <property type="entry name" value="TonB-dep_OMP_SusC/RagA_CS"/>
</dbReference>
<dbReference type="Gene3D" id="2.170.130.10">
    <property type="entry name" value="TonB-dependent receptor, plug domain"/>
    <property type="match status" value="1"/>
</dbReference>
<comment type="caution">
    <text evidence="14">The sequence shown here is derived from an EMBL/GenBank/DDBJ whole genome shotgun (WGS) entry which is preliminary data.</text>
</comment>
<accession>A0A4U0H1N7</accession>
<feature type="signal peptide" evidence="11">
    <location>
        <begin position="1"/>
        <end position="31"/>
    </location>
</feature>
<dbReference type="Pfam" id="PF13715">
    <property type="entry name" value="CarbopepD_reg_2"/>
    <property type="match status" value="1"/>
</dbReference>
<dbReference type="InterPro" id="IPR012910">
    <property type="entry name" value="Plug_dom"/>
</dbReference>
<dbReference type="SUPFAM" id="SSF56935">
    <property type="entry name" value="Porins"/>
    <property type="match status" value="1"/>
</dbReference>
<evidence type="ECO:0000256" key="9">
    <source>
        <dbReference type="RuleBase" id="RU003357"/>
    </source>
</evidence>
<keyword evidence="15" id="KW-1185">Reference proteome</keyword>
<dbReference type="PROSITE" id="PS52016">
    <property type="entry name" value="TONB_DEPENDENT_REC_3"/>
    <property type="match status" value="1"/>
</dbReference>
<dbReference type="InterPro" id="IPR037066">
    <property type="entry name" value="Plug_dom_sf"/>
</dbReference>
<dbReference type="InterPro" id="IPR039426">
    <property type="entry name" value="TonB-dep_rcpt-like"/>
</dbReference>